<dbReference type="InterPro" id="IPR022892">
    <property type="entry name" value="RNaseHI"/>
</dbReference>
<dbReference type="KEGG" id="hmr:Hipma_1408"/>
<evidence type="ECO:0000313" key="12">
    <source>
        <dbReference type="EMBL" id="AEA34364.1"/>
    </source>
</evidence>
<evidence type="ECO:0000256" key="9">
    <source>
        <dbReference type="ARBA" id="ARBA00022801"/>
    </source>
</evidence>
<reference evidence="13" key="2">
    <citation type="submission" date="2011-03" db="EMBL/GenBank/DDBJ databases">
        <title>The complete genome of Hippea maritima DSM 10411.</title>
        <authorList>
            <consortium name="US DOE Joint Genome Institute (JGI-PGF)"/>
            <person name="Lucas S."/>
            <person name="Copeland A."/>
            <person name="Lapidus A."/>
            <person name="Bruce D."/>
            <person name="Goodwin L."/>
            <person name="Pitluck S."/>
            <person name="Peters L."/>
            <person name="Kyrpides N."/>
            <person name="Mavromatis K."/>
            <person name="Pagani I."/>
            <person name="Ivanova N."/>
            <person name="Mikhailova N."/>
            <person name="Lu M."/>
            <person name="Detter J.C."/>
            <person name="Tapia R."/>
            <person name="Han C."/>
            <person name="Land M."/>
            <person name="Hauser L."/>
            <person name="Markowitz V."/>
            <person name="Cheng J.-F."/>
            <person name="Hugenholtz P."/>
            <person name="Woyke T."/>
            <person name="Wu D."/>
            <person name="Spring S."/>
            <person name="Schroeder M."/>
            <person name="Brambilla E."/>
            <person name="Klenk H.-P."/>
            <person name="Eisen J.A."/>
        </authorList>
    </citation>
    <scope>NUCLEOTIDE SEQUENCE [LARGE SCALE GENOMIC DNA]</scope>
    <source>
        <strain evidence="13">ATCC 700847 / DSM 10411 / MH2</strain>
    </source>
</reference>
<evidence type="ECO:0000256" key="10">
    <source>
        <dbReference type="ARBA" id="ARBA00022842"/>
    </source>
</evidence>
<keyword evidence="9" id="KW-0378">Hydrolase</keyword>
<dbReference type="STRING" id="760142.Hipma_1408"/>
<dbReference type="PANTHER" id="PTHR10642">
    <property type="entry name" value="RIBONUCLEASE H1"/>
    <property type="match status" value="1"/>
</dbReference>
<dbReference type="Pfam" id="PF00075">
    <property type="entry name" value="RNase_H"/>
    <property type="match status" value="1"/>
</dbReference>
<evidence type="ECO:0000256" key="5">
    <source>
        <dbReference type="ARBA" id="ARBA00012180"/>
    </source>
</evidence>
<evidence type="ECO:0000256" key="6">
    <source>
        <dbReference type="ARBA" id="ARBA00022722"/>
    </source>
</evidence>
<dbReference type="HOGENOM" id="CLU_1738048_0_0_7"/>
<dbReference type="PROSITE" id="PS50879">
    <property type="entry name" value="RNASE_H_1"/>
    <property type="match status" value="1"/>
</dbReference>
<keyword evidence="8" id="KW-0255">Endonuclease</keyword>
<dbReference type="FunCoup" id="F2LY41">
    <property type="interactions" value="190"/>
</dbReference>
<dbReference type="CDD" id="cd09278">
    <property type="entry name" value="RNase_HI_prokaryote_like"/>
    <property type="match status" value="1"/>
</dbReference>
<comment type="subunit">
    <text evidence="4">Monomer.</text>
</comment>
<comment type="cofactor">
    <cofactor evidence="2">
        <name>Mg(2+)</name>
        <dbReference type="ChEBI" id="CHEBI:18420"/>
    </cofactor>
</comment>
<dbReference type="GO" id="GO:0003676">
    <property type="term" value="F:nucleic acid binding"/>
    <property type="evidence" value="ECO:0007669"/>
    <property type="project" value="InterPro"/>
</dbReference>
<dbReference type="EMBL" id="CP002606">
    <property type="protein sequence ID" value="AEA34364.1"/>
    <property type="molecule type" value="Genomic_DNA"/>
</dbReference>
<comment type="similarity">
    <text evidence="3">Belongs to the RNase H family.</text>
</comment>
<evidence type="ECO:0000256" key="2">
    <source>
        <dbReference type="ARBA" id="ARBA00001946"/>
    </source>
</evidence>
<dbReference type="InterPro" id="IPR002156">
    <property type="entry name" value="RNaseH_domain"/>
</dbReference>
<dbReference type="GO" id="GO:0043137">
    <property type="term" value="P:DNA replication, removal of RNA primer"/>
    <property type="evidence" value="ECO:0007669"/>
    <property type="project" value="TreeGrafter"/>
</dbReference>
<protein>
    <recommendedName>
        <fullName evidence="5">ribonuclease H</fullName>
        <ecNumber evidence="5">3.1.26.4</ecNumber>
    </recommendedName>
</protein>
<sequence length="150" mass="17162">MIVEVYTDGSCFEKHSIGGWGVYIIFNKKEIKFSGFAECSSSTSMELIAALKALEYLHQYSDEIEEIEFYIDCDYTAKLMKELKSKDKISFRSKTSFRNRKTLMLLAHYAAMFKINWHTVKSHRGIKGNEIADSLAKKAAKLGIERKRGG</sequence>
<dbReference type="PANTHER" id="PTHR10642:SF26">
    <property type="entry name" value="RIBONUCLEASE H1"/>
    <property type="match status" value="1"/>
</dbReference>
<organism evidence="12 13">
    <name type="scientific">Hippea maritima (strain ATCC 700847 / DSM 10411 / MH2)</name>
    <dbReference type="NCBI Taxonomy" id="760142"/>
    <lineage>
        <taxon>Bacteria</taxon>
        <taxon>Pseudomonadati</taxon>
        <taxon>Campylobacterota</taxon>
        <taxon>Desulfurellia</taxon>
        <taxon>Desulfurellales</taxon>
        <taxon>Hippeaceae</taxon>
        <taxon>Hippea</taxon>
    </lineage>
</organism>
<dbReference type="OrthoDB" id="7845843at2"/>
<evidence type="ECO:0000256" key="4">
    <source>
        <dbReference type="ARBA" id="ARBA00011245"/>
    </source>
</evidence>
<dbReference type="GO" id="GO:0004523">
    <property type="term" value="F:RNA-DNA hybrid ribonuclease activity"/>
    <property type="evidence" value="ECO:0007669"/>
    <property type="project" value="UniProtKB-EC"/>
</dbReference>
<keyword evidence="13" id="KW-1185">Reference proteome</keyword>
<keyword evidence="6" id="KW-0540">Nuclease</keyword>
<accession>F2LY41</accession>
<proteinExistence type="inferred from homology"/>
<dbReference type="InterPro" id="IPR036397">
    <property type="entry name" value="RNaseH_sf"/>
</dbReference>
<dbReference type="InterPro" id="IPR050092">
    <property type="entry name" value="RNase_H"/>
</dbReference>
<dbReference type="SUPFAM" id="SSF53098">
    <property type="entry name" value="Ribonuclease H-like"/>
    <property type="match status" value="1"/>
</dbReference>
<comment type="catalytic activity">
    <reaction evidence="1">
        <text>Endonucleolytic cleavage to 5'-phosphomonoester.</text>
        <dbReference type="EC" id="3.1.26.4"/>
    </reaction>
</comment>
<dbReference type="InterPro" id="IPR012337">
    <property type="entry name" value="RNaseH-like_sf"/>
</dbReference>
<dbReference type="EC" id="3.1.26.4" evidence="5"/>
<name>F2LY41_HIPMA</name>
<keyword evidence="10" id="KW-0460">Magnesium</keyword>
<dbReference type="eggNOG" id="COG0328">
    <property type="taxonomic scope" value="Bacteria"/>
</dbReference>
<reference evidence="12 13" key="1">
    <citation type="journal article" date="2011" name="Stand. Genomic Sci.">
        <title>Complete genome sequence of the thermophilic sulfur-reducer Hippea maritima type strain (MH(2)).</title>
        <authorList>
            <person name="Huntemann M."/>
            <person name="Lu M."/>
            <person name="Nolan M."/>
            <person name="Lapidus A."/>
            <person name="Lucas S."/>
            <person name="Hammon N."/>
            <person name="Deshpande S."/>
            <person name="Cheng J.F."/>
            <person name="Tapia R."/>
            <person name="Han C."/>
            <person name="Goodwin L."/>
            <person name="Pitluck S."/>
            <person name="Liolios K."/>
            <person name="Pagani I."/>
            <person name="Ivanova N."/>
            <person name="Ovchinikova G."/>
            <person name="Pati A."/>
            <person name="Chen A."/>
            <person name="Palaniappan K."/>
            <person name="Land M."/>
            <person name="Hauser L."/>
            <person name="Jeffries C.D."/>
            <person name="Detter J.C."/>
            <person name="Brambilla E.M."/>
            <person name="Rohde M."/>
            <person name="Spring S."/>
            <person name="Goker M."/>
            <person name="Woyke T."/>
            <person name="Bristow J."/>
            <person name="Eisen J.A."/>
            <person name="Markowitz V."/>
            <person name="Hugenholtz P."/>
            <person name="Kyrpides N.C."/>
            <person name="Klenk H.P."/>
            <person name="Mavromatis K."/>
        </authorList>
    </citation>
    <scope>NUCLEOTIDE SEQUENCE [LARGE SCALE GENOMIC DNA]</scope>
    <source>
        <strain evidence="13">ATCC 700847 / DSM 10411 / MH2</strain>
    </source>
</reference>
<dbReference type="InParanoid" id="F2LY41"/>
<dbReference type="GO" id="GO:0046872">
    <property type="term" value="F:metal ion binding"/>
    <property type="evidence" value="ECO:0007669"/>
    <property type="project" value="UniProtKB-KW"/>
</dbReference>
<evidence type="ECO:0000259" key="11">
    <source>
        <dbReference type="PROSITE" id="PS50879"/>
    </source>
</evidence>
<evidence type="ECO:0000256" key="3">
    <source>
        <dbReference type="ARBA" id="ARBA00005300"/>
    </source>
</evidence>
<gene>
    <name evidence="12" type="ordered locus">Hipma_1408</name>
</gene>
<dbReference type="Proteomes" id="UP000008139">
    <property type="component" value="Chromosome"/>
</dbReference>
<dbReference type="Gene3D" id="3.30.420.10">
    <property type="entry name" value="Ribonuclease H-like superfamily/Ribonuclease H"/>
    <property type="match status" value="1"/>
</dbReference>
<evidence type="ECO:0000313" key="13">
    <source>
        <dbReference type="Proteomes" id="UP000008139"/>
    </source>
</evidence>
<keyword evidence="7" id="KW-0479">Metal-binding</keyword>
<evidence type="ECO:0000256" key="7">
    <source>
        <dbReference type="ARBA" id="ARBA00022723"/>
    </source>
</evidence>
<evidence type="ECO:0000256" key="8">
    <source>
        <dbReference type="ARBA" id="ARBA00022759"/>
    </source>
</evidence>
<evidence type="ECO:0000256" key="1">
    <source>
        <dbReference type="ARBA" id="ARBA00000077"/>
    </source>
</evidence>
<dbReference type="RefSeq" id="WP_013682394.1">
    <property type="nucleotide sequence ID" value="NC_015318.1"/>
</dbReference>
<dbReference type="AlphaFoldDB" id="F2LY41"/>
<feature type="domain" description="RNase H type-1" evidence="11">
    <location>
        <begin position="1"/>
        <end position="141"/>
    </location>
</feature>